<evidence type="ECO:0000259" key="1">
    <source>
        <dbReference type="SMART" id="SM00382"/>
    </source>
</evidence>
<dbReference type="KEGG" id="amol:AMOL_2674"/>
<dbReference type="EMBL" id="NXFY01000019">
    <property type="protein sequence ID" value="PHO17319.1"/>
    <property type="molecule type" value="Genomic_DNA"/>
</dbReference>
<feature type="domain" description="AAA+ ATPase" evidence="1">
    <location>
        <begin position="190"/>
        <end position="429"/>
    </location>
</feature>
<reference evidence="2 5" key="2">
    <citation type="submission" date="2018-08" db="EMBL/GenBank/DDBJ databases">
        <title>Complete genome of the Arcobacter molluscorum type strain LMG 25693.</title>
        <authorList>
            <person name="Miller W.G."/>
            <person name="Yee E."/>
            <person name="Bono J.L."/>
        </authorList>
    </citation>
    <scope>NUCLEOTIDE SEQUENCE [LARGE SCALE GENOMIC DNA]</scope>
    <source>
        <strain evidence="2 5">CECT 7696</strain>
    </source>
</reference>
<protein>
    <recommendedName>
        <fullName evidence="1">AAA+ ATPase domain-containing protein</fullName>
    </recommendedName>
</protein>
<dbReference type="GO" id="GO:0016887">
    <property type="term" value="F:ATP hydrolysis activity"/>
    <property type="evidence" value="ECO:0007669"/>
    <property type="project" value="InterPro"/>
</dbReference>
<organism evidence="3 4">
    <name type="scientific">Malaciobacter molluscorum LMG 25693</name>
    <dbReference type="NCBI Taxonomy" id="870501"/>
    <lineage>
        <taxon>Bacteria</taxon>
        <taxon>Pseudomonadati</taxon>
        <taxon>Campylobacterota</taxon>
        <taxon>Epsilonproteobacteria</taxon>
        <taxon>Campylobacterales</taxon>
        <taxon>Arcobacteraceae</taxon>
        <taxon>Malaciobacter</taxon>
    </lineage>
</organism>
<dbReference type="InterPro" id="IPR027417">
    <property type="entry name" value="P-loop_NTPase"/>
</dbReference>
<dbReference type="Proteomes" id="UP000262712">
    <property type="component" value="Chromosome"/>
</dbReference>
<name>A0A2G1DFQ4_9BACT</name>
<accession>A0A2G1DFQ4</accession>
<dbReference type="AlphaFoldDB" id="A0A2G1DFQ4"/>
<evidence type="ECO:0000313" key="2">
    <source>
        <dbReference type="EMBL" id="AXX93612.1"/>
    </source>
</evidence>
<sequence>MGEIKLQFKVLNSLPSSSSTDTVYLINDNWDDWFEFETLYQLFYDDSNNYRHTLGYVKIGQFGMVREQRRASLPENFSNLNENFFSLGQDESYYQILKDFDNEIGYNILIALKDIAYDLELFEKAQQERVTKVSLLRDVPVNTVKEQFNRLAHGGEELTSYDFTYTAPKPKNTDLYVQLSFNVQPRSNPPTNVHVVIGRNGVGKTHLLNNILNSLLSSEKTTKYGIFDATKATLFANVVSVSFSAFDENEPIKEQKDKTKGLQYSYIGLKRIKKGDEKDNLPKSPFMLANEFIKSLKNCQLGTKKERWINAINFLKSDPMFQEANISSLIDLDEQSFEIQTREIFKKLSSGHKIVLLTITRLVETVKEKTLVMLDEPESHLHPPLLSAFVRSLSELLILRNGVAIIATHSPVILQEVPKSCAWILNRSGISAKAERPERETFGENVGILTHEVFGLEVTNAGFYNLLKTSVNENDNYEELISGFNGQIGTEAKAISRALINIRNSNGTP</sequence>
<dbReference type="InterPro" id="IPR003593">
    <property type="entry name" value="AAA+_ATPase"/>
</dbReference>
<gene>
    <name evidence="2" type="ORF">AMOL_2674</name>
    <name evidence="3" type="ORF">CPU12_10925</name>
</gene>
<evidence type="ECO:0000313" key="5">
    <source>
        <dbReference type="Proteomes" id="UP000262712"/>
    </source>
</evidence>
<dbReference type="Gene3D" id="3.40.50.300">
    <property type="entry name" value="P-loop containing nucleotide triphosphate hydrolases"/>
    <property type="match status" value="1"/>
</dbReference>
<dbReference type="PANTHER" id="PTHR43581:SF4">
    <property type="entry name" value="ATP_GTP PHOSPHATASE"/>
    <property type="match status" value="1"/>
</dbReference>
<dbReference type="InterPro" id="IPR003959">
    <property type="entry name" value="ATPase_AAA_core"/>
</dbReference>
<dbReference type="GO" id="GO:0005524">
    <property type="term" value="F:ATP binding"/>
    <property type="evidence" value="ECO:0007669"/>
    <property type="project" value="InterPro"/>
</dbReference>
<keyword evidence="4" id="KW-1185">Reference proteome</keyword>
<dbReference type="SMART" id="SM00382">
    <property type="entry name" value="AAA"/>
    <property type="match status" value="1"/>
</dbReference>
<dbReference type="SUPFAM" id="SSF52540">
    <property type="entry name" value="P-loop containing nucleoside triphosphate hydrolases"/>
    <property type="match status" value="1"/>
</dbReference>
<dbReference type="InterPro" id="IPR051396">
    <property type="entry name" value="Bact_Antivir_Def_Nuclease"/>
</dbReference>
<dbReference type="Pfam" id="PF13304">
    <property type="entry name" value="AAA_21"/>
    <property type="match status" value="1"/>
</dbReference>
<reference evidence="3 4" key="1">
    <citation type="submission" date="2017-09" db="EMBL/GenBank/DDBJ databases">
        <title>Arcobacter canalis sp. nov., a new species isolated from a water canal contaminated with urban sewage.</title>
        <authorList>
            <person name="Perez-Cataluna A."/>
            <person name="Salas-Masso N."/>
            <person name="Figueras M.J."/>
        </authorList>
    </citation>
    <scope>NUCLEOTIDE SEQUENCE [LARGE SCALE GENOMIC DNA]</scope>
    <source>
        <strain evidence="3 4">F98-3</strain>
    </source>
</reference>
<dbReference type="EMBL" id="CP032098">
    <property type="protein sequence ID" value="AXX93612.1"/>
    <property type="molecule type" value="Genomic_DNA"/>
</dbReference>
<proteinExistence type="predicted"/>
<evidence type="ECO:0000313" key="3">
    <source>
        <dbReference type="EMBL" id="PHO17319.1"/>
    </source>
</evidence>
<evidence type="ECO:0000313" key="4">
    <source>
        <dbReference type="Proteomes" id="UP000221222"/>
    </source>
</evidence>
<dbReference type="PANTHER" id="PTHR43581">
    <property type="entry name" value="ATP/GTP PHOSPHATASE"/>
    <property type="match status" value="1"/>
</dbReference>
<dbReference type="Proteomes" id="UP000221222">
    <property type="component" value="Unassembled WGS sequence"/>
</dbReference>